<evidence type="ECO:0000256" key="1">
    <source>
        <dbReference type="SAM" id="MobiDB-lite"/>
    </source>
</evidence>
<comment type="caution">
    <text evidence="2">The sequence shown here is derived from an EMBL/GenBank/DDBJ whole genome shotgun (WGS) entry which is preliminary data.</text>
</comment>
<dbReference type="AlphaFoldDB" id="A0AAE0A5L6"/>
<accession>A0AAE0A5L6</accession>
<keyword evidence="3" id="KW-1185">Reference proteome</keyword>
<name>A0AAE0A5L6_9ROSI</name>
<proteinExistence type="predicted"/>
<sequence>MTGEIKSSTNRRHQDVEAGINRSDDNDDPFYIPSTKHASIDSLRRWRKC</sequence>
<protein>
    <submittedName>
        <fullName evidence="2">Uncharacterized protein</fullName>
    </submittedName>
</protein>
<evidence type="ECO:0000313" key="3">
    <source>
        <dbReference type="Proteomes" id="UP001281410"/>
    </source>
</evidence>
<gene>
    <name evidence="2" type="ORF">Dsin_024167</name>
</gene>
<feature type="region of interest" description="Disordered" evidence="1">
    <location>
        <begin position="1"/>
        <end position="34"/>
    </location>
</feature>
<reference evidence="2" key="1">
    <citation type="journal article" date="2023" name="Plant J.">
        <title>Genome sequences and population genomics provide insights into the demographic history, inbreeding, and mutation load of two 'living fossil' tree species of Dipteronia.</title>
        <authorList>
            <person name="Feng Y."/>
            <person name="Comes H.P."/>
            <person name="Chen J."/>
            <person name="Zhu S."/>
            <person name="Lu R."/>
            <person name="Zhang X."/>
            <person name="Li P."/>
            <person name="Qiu J."/>
            <person name="Olsen K.M."/>
            <person name="Qiu Y."/>
        </authorList>
    </citation>
    <scope>NUCLEOTIDE SEQUENCE</scope>
    <source>
        <strain evidence="2">NBL</strain>
    </source>
</reference>
<organism evidence="2 3">
    <name type="scientific">Dipteronia sinensis</name>
    <dbReference type="NCBI Taxonomy" id="43782"/>
    <lineage>
        <taxon>Eukaryota</taxon>
        <taxon>Viridiplantae</taxon>
        <taxon>Streptophyta</taxon>
        <taxon>Embryophyta</taxon>
        <taxon>Tracheophyta</taxon>
        <taxon>Spermatophyta</taxon>
        <taxon>Magnoliopsida</taxon>
        <taxon>eudicotyledons</taxon>
        <taxon>Gunneridae</taxon>
        <taxon>Pentapetalae</taxon>
        <taxon>rosids</taxon>
        <taxon>malvids</taxon>
        <taxon>Sapindales</taxon>
        <taxon>Sapindaceae</taxon>
        <taxon>Hippocastanoideae</taxon>
        <taxon>Acereae</taxon>
        <taxon>Dipteronia</taxon>
    </lineage>
</organism>
<evidence type="ECO:0000313" key="2">
    <source>
        <dbReference type="EMBL" id="KAK3200752.1"/>
    </source>
</evidence>
<dbReference type="Proteomes" id="UP001281410">
    <property type="component" value="Unassembled WGS sequence"/>
</dbReference>
<dbReference type="EMBL" id="JANJYJ010000007">
    <property type="protein sequence ID" value="KAK3200752.1"/>
    <property type="molecule type" value="Genomic_DNA"/>
</dbReference>